<dbReference type="Pfam" id="PF00149">
    <property type="entry name" value="Metallophos"/>
    <property type="match status" value="1"/>
</dbReference>
<dbReference type="GO" id="GO:0050906">
    <property type="term" value="P:detection of stimulus involved in sensory perception"/>
    <property type="evidence" value="ECO:0007669"/>
    <property type="project" value="UniProtKB-UniRule"/>
</dbReference>
<dbReference type="CDD" id="cd00051">
    <property type="entry name" value="EFh"/>
    <property type="match status" value="1"/>
</dbReference>
<dbReference type="InterPro" id="IPR013235">
    <property type="entry name" value="PPP_dom"/>
</dbReference>
<dbReference type="PROSITE" id="PS00125">
    <property type="entry name" value="SER_THR_PHOSPHATASE"/>
    <property type="match status" value="1"/>
</dbReference>
<evidence type="ECO:0000256" key="7">
    <source>
        <dbReference type="ARBA" id="ARBA00023211"/>
    </source>
</evidence>
<sequence length="674" mass="77360">MGCGTSKSGMKQSEKSMKAALLIQKWYRRYQARLEARRRCTWNIFQSIEYSGEQNQLKLYNFFDDMLTHLQMNPESNQQSNVASNMLSISTRPHENGSNSNAEEELLKNTDPSRVKVNAMYKGAKLTAPMTSEQLTWLIEAYRNKELLHAKYVLFVLHETRRMLKRRPNISYVSTAITKQITVCGDLHGKLDDLFIIFHKNGLPSPDNPYIFNGDFVDRGWQSVEVTILLFCCSLVYPNDVFLNRGNHEDHVMNLRYGFVKEIMSKYKEHATKIVRLFEDVFSWLPLATIIDNKILVAHGGVSDTTDLDYLKTIDRHRFLSCLRPPVDRTLAQMGGCREDDEEDDDADLHSINSQDRNDLCAWRQVLDLLWSDPKNQKGCTPNTFRGGGTYFGPDVTEAVLQKHRLDLLIRSHECKQDGYEYTHNDKVLTVFSASNYYEMGSNRGAYVKLGTDLKPHIVQYMATKDSANRKLTIQQRISLNETSALSTLRTMLISYQLDLCRHFKNIDQTNEGKITVAEWCAGVEEVLQLELPWRTLRHKLVKCDEDGMIEYASAFDQFKIMHKFSEQDSASGITETLYRNKDSLETIFRIIDKDNSGVITNDEFEEACSLLSKHIGLQIPKEQARDLAKCIDINKDGQIDFNEFLEAFRLVDPHGKDLTVSHNQQNGSSGEIT</sequence>
<dbReference type="InterPro" id="IPR018247">
    <property type="entry name" value="EF_Hand_1_Ca_BS"/>
</dbReference>
<evidence type="ECO:0000256" key="3">
    <source>
        <dbReference type="ARBA" id="ARBA00022723"/>
    </source>
</evidence>
<dbReference type="PANTHER" id="PTHR45668">
    <property type="entry name" value="SERINE/THREONINE-PROTEIN PHOSPHATASE 5-RELATED"/>
    <property type="match status" value="1"/>
</dbReference>
<evidence type="ECO:0000256" key="5">
    <source>
        <dbReference type="ARBA" id="ARBA00022801"/>
    </source>
</evidence>
<dbReference type="Gene3D" id="1.10.238.10">
    <property type="entry name" value="EF-hand"/>
    <property type="match status" value="1"/>
</dbReference>
<dbReference type="InterPro" id="IPR051134">
    <property type="entry name" value="PPP_phosphatase"/>
</dbReference>
<dbReference type="InterPro" id="IPR012008">
    <property type="entry name" value="Ser/Thr-Pase_EF-hand_contain"/>
</dbReference>
<evidence type="ECO:0000313" key="12">
    <source>
        <dbReference type="EMBL" id="CAH1776820.1"/>
    </source>
</evidence>
<dbReference type="Proteomes" id="UP000749559">
    <property type="component" value="Unassembled WGS sequence"/>
</dbReference>
<name>A0A8J1XJ28_OWEFU</name>
<dbReference type="EMBL" id="CAIIXF020000002">
    <property type="protein sequence ID" value="CAH1776820.1"/>
    <property type="molecule type" value="Genomic_DNA"/>
</dbReference>
<dbReference type="AlphaFoldDB" id="A0A8J1XJ28"/>
<comment type="similarity">
    <text evidence="2 10 11">Belongs to the PPP phosphatase family.</text>
</comment>
<dbReference type="InterPro" id="IPR004843">
    <property type="entry name" value="Calcineurin-like_PHP"/>
</dbReference>
<dbReference type="InterPro" id="IPR029052">
    <property type="entry name" value="Metallo-depent_PP-like"/>
</dbReference>
<keyword evidence="13" id="KW-1185">Reference proteome</keyword>
<dbReference type="OrthoDB" id="442428at2759"/>
<evidence type="ECO:0000256" key="9">
    <source>
        <dbReference type="ARBA" id="ARBA00048336"/>
    </source>
</evidence>
<dbReference type="Pfam" id="PF08321">
    <property type="entry name" value="PPP5"/>
    <property type="match status" value="1"/>
</dbReference>
<dbReference type="SUPFAM" id="SSF56300">
    <property type="entry name" value="Metallo-dependent phosphatases"/>
    <property type="match status" value="1"/>
</dbReference>
<dbReference type="GO" id="GO:0005509">
    <property type="term" value="F:calcium ion binding"/>
    <property type="evidence" value="ECO:0007669"/>
    <property type="project" value="UniProtKB-UniRule"/>
</dbReference>
<evidence type="ECO:0000256" key="8">
    <source>
        <dbReference type="ARBA" id="ARBA00047761"/>
    </source>
</evidence>
<gene>
    <name evidence="12" type="ORF">OFUS_LOCUS3955</name>
</gene>
<dbReference type="GO" id="GO:0004722">
    <property type="term" value="F:protein serine/threonine phosphatase activity"/>
    <property type="evidence" value="ECO:0007669"/>
    <property type="project" value="UniProtKB-EC"/>
</dbReference>
<evidence type="ECO:0000313" key="13">
    <source>
        <dbReference type="Proteomes" id="UP000749559"/>
    </source>
</evidence>
<dbReference type="InterPro" id="IPR006186">
    <property type="entry name" value="Ser/Thr-sp_prot-phosphatase"/>
</dbReference>
<dbReference type="GO" id="GO:0005506">
    <property type="term" value="F:iron ion binding"/>
    <property type="evidence" value="ECO:0007669"/>
    <property type="project" value="UniProtKB-UniRule"/>
</dbReference>
<evidence type="ECO:0000256" key="4">
    <source>
        <dbReference type="ARBA" id="ARBA00022737"/>
    </source>
</evidence>
<dbReference type="SMART" id="SM00054">
    <property type="entry name" value="EFh"/>
    <property type="match status" value="3"/>
</dbReference>
<proteinExistence type="inferred from homology"/>
<evidence type="ECO:0000256" key="2">
    <source>
        <dbReference type="ARBA" id="ARBA00008294"/>
    </source>
</evidence>
<accession>A0A8J1XJ28</accession>
<dbReference type="InterPro" id="IPR011992">
    <property type="entry name" value="EF-hand-dom_pair"/>
</dbReference>
<dbReference type="PIRSF" id="PIRSF000912">
    <property type="entry name" value="PPEF"/>
    <property type="match status" value="1"/>
</dbReference>
<comment type="catalytic activity">
    <reaction evidence="9 10 11">
        <text>O-phospho-L-threonyl-[protein] + H2O = L-threonyl-[protein] + phosphate</text>
        <dbReference type="Rhea" id="RHEA:47004"/>
        <dbReference type="Rhea" id="RHEA-COMP:11060"/>
        <dbReference type="Rhea" id="RHEA-COMP:11605"/>
        <dbReference type="ChEBI" id="CHEBI:15377"/>
        <dbReference type="ChEBI" id="CHEBI:30013"/>
        <dbReference type="ChEBI" id="CHEBI:43474"/>
        <dbReference type="ChEBI" id="CHEBI:61977"/>
        <dbReference type="EC" id="3.1.3.16"/>
    </reaction>
</comment>
<evidence type="ECO:0000256" key="1">
    <source>
        <dbReference type="ARBA" id="ARBA00001936"/>
    </source>
</evidence>
<dbReference type="InterPro" id="IPR002048">
    <property type="entry name" value="EF_hand_dom"/>
</dbReference>
<dbReference type="PRINTS" id="PR00114">
    <property type="entry name" value="STPHPHTASE"/>
</dbReference>
<protein>
    <recommendedName>
        <fullName evidence="10">Serine/threonine-protein phosphatase with EF-hands</fullName>
        <ecNumber evidence="10">3.1.3.16</ecNumber>
    </recommendedName>
</protein>
<reference evidence="12" key="1">
    <citation type="submission" date="2022-03" db="EMBL/GenBank/DDBJ databases">
        <authorList>
            <person name="Martin C."/>
        </authorList>
    </citation>
    <scope>NUCLEOTIDE SEQUENCE</scope>
</reference>
<comment type="cofactor">
    <cofactor evidence="1">
        <name>Mn(2+)</name>
        <dbReference type="ChEBI" id="CHEBI:29035"/>
    </cofactor>
</comment>
<keyword evidence="5 10" id="KW-0378">Hydrolase</keyword>
<dbReference type="PROSITE" id="PS50222">
    <property type="entry name" value="EF_HAND_2"/>
    <property type="match status" value="2"/>
</dbReference>
<dbReference type="PROSITE" id="PS00018">
    <property type="entry name" value="EF_HAND_1"/>
    <property type="match status" value="2"/>
</dbReference>
<evidence type="ECO:0000256" key="10">
    <source>
        <dbReference type="PIRNR" id="PIRNR000912"/>
    </source>
</evidence>
<evidence type="ECO:0000256" key="6">
    <source>
        <dbReference type="ARBA" id="ARBA00022837"/>
    </source>
</evidence>
<comment type="catalytic activity">
    <reaction evidence="8">
        <text>O-phospho-L-seryl-[protein] + H2O = L-seryl-[protein] + phosphate</text>
        <dbReference type="Rhea" id="RHEA:20629"/>
        <dbReference type="Rhea" id="RHEA-COMP:9863"/>
        <dbReference type="Rhea" id="RHEA-COMP:11604"/>
        <dbReference type="ChEBI" id="CHEBI:15377"/>
        <dbReference type="ChEBI" id="CHEBI:29999"/>
        <dbReference type="ChEBI" id="CHEBI:43474"/>
        <dbReference type="ChEBI" id="CHEBI:83421"/>
        <dbReference type="EC" id="3.1.3.16"/>
    </reaction>
</comment>
<keyword evidence="3 10" id="KW-0479">Metal-binding</keyword>
<dbReference type="GO" id="GO:0030145">
    <property type="term" value="F:manganese ion binding"/>
    <property type="evidence" value="ECO:0007669"/>
    <property type="project" value="UniProtKB-UniRule"/>
</dbReference>
<dbReference type="CDD" id="cd23767">
    <property type="entry name" value="IQCD"/>
    <property type="match status" value="1"/>
</dbReference>
<comment type="caution">
    <text evidence="12">The sequence shown here is derived from an EMBL/GenBank/DDBJ whole genome shotgun (WGS) entry which is preliminary data.</text>
</comment>
<dbReference type="Gene3D" id="3.60.21.10">
    <property type="match status" value="1"/>
</dbReference>
<dbReference type="Pfam" id="PF13499">
    <property type="entry name" value="EF-hand_7"/>
    <property type="match status" value="1"/>
</dbReference>
<keyword evidence="6" id="KW-0106">Calcium</keyword>
<dbReference type="PANTHER" id="PTHR45668:SF3">
    <property type="entry name" value="SERINE_THREONINE-PROTEIN PHOSPHATASE RDGC"/>
    <property type="match status" value="1"/>
</dbReference>
<dbReference type="EC" id="3.1.3.16" evidence="10"/>
<organism evidence="12 13">
    <name type="scientific">Owenia fusiformis</name>
    <name type="common">Polychaete worm</name>
    <dbReference type="NCBI Taxonomy" id="6347"/>
    <lineage>
        <taxon>Eukaryota</taxon>
        <taxon>Metazoa</taxon>
        <taxon>Spiralia</taxon>
        <taxon>Lophotrochozoa</taxon>
        <taxon>Annelida</taxon>
        <taxon>Polychaeta</taxon>
        <taxon>Sedentaria</taxon>
        <taxon>Canalipalpata</taxon>
        <taxon>Sabellida</taxon>
        <taxon>Oweniida</taxon>
        <taxon>Oweniidae</taxon>
        <taxon>Owenia</taxon>
    </lineage>
</organism>
<keyword evidence="4" id="KW-0677">Repeat</keyword>
<keyword evidence="7 10" id="KW-0464">Manganese</keyword>
<dbReference type="SUPFAM" id="SSF47473">
    <property type="entry name" value="EF-hand"/>
    <property type="match status" value="1"/>
</dbReference>
<evidence type="ECO:0000256" key="11">
    <source>
        <dbReference type="RuleBase" id="RU004273"/>
    </source>
</evidence>
<dbReference type="SMART" id="SM00156">
    <property type="entry name" value="PP2Ac"/>
    <property type="match status" value="1"/>
</dbReference>